<name>A0ABV1CUZ0_9FIRM</name>
<organism evidence="8 9">
    <name type="scientific">Megasphaera intestinihominis</name>
    <dbReference type="NCBI Taxonomy" id="3133159"/>
    <lineage>
        <taxon>Bacteria</taxon>
        <taxon>Bacillati</taxon>
        <taxon>Bacillota</taxon>
        <taxon>Negativicutes</taxon>
        <taxon>Veillonellales</taxon>
        <taxon>Veillonellaceae</taxon>
        <taxon>Megasphaera</taxon>
    </lineage>
</organism>
<keyword evidence="9" id="KW-1185">Reference proteome</keyword>
<protein>
    <submittedName>
        <fullName evidence="8">ABC transporter permease</fullName>
    </submittedName>
</protein>
<evidence type="ECO:0000256" key="6">
    <source>
        <dbReference type="SAM" id="Phobius"/>
    </source>
</evidence>
<feature type="transmembrane region" description="Helical" evidence="6">
    <location>
        <begin position="186"/>
        <end position="209"/>
    </location>
</feature>
<comment type="caution">
    <text evidence="8">The sequence shown here is derived from an EMBL/GenBank/DDBJ whole genome shotgun (WGS) entry which is preliminary data.</text>
</comment>
<dbReference type="InterPro" id="IPR013525">
    <property type="entry name" value="ABC2_TM"/>
</dbReference>
<keyword evidence="5 6" id="KW-0472">Membrane</keyword>
<dbReference type="Pfam" id="PF12698">
    <property type="entry name" value="ABC2_membrane_3"/>
    <property type="match status" value="1"/>
</dbReference>
<accession>A0ABV1CUZ0</accession>
<gene>
    <name evidence="8" type="ORF">WMO23_04320</name>
</gene>
<dbReference type="EMBL" id="JBBMEU010000017">
    <property type="protein sequence ID" value="MEQ2421957.1"/>
    <property type="molecule type" value="Genomic_DNA"/>
</dbReference>
<dbReference type="RefSeq" id="WP_292106916.1">
    <property type="nucleotide sequence ID" value="NZ_JBBMEU010000017.1"/>
</dbReference>
<proteinExistence type="predicted"/>
<feature type="transmembrane region" description="Helical" evidence="6">
    <location>
        <begin position="21"/>
        <end position="41"/>
    </location>
</feature>
<dbReference type="Gene3D" id="3.40.1710.10">
    <property type="entry name" value="abc type-2 transporter like domain"/>
    <property type="match status" value="1"/>
</dbReference>
<feature type="transmembrane region" description="Helical" evidence="6">
    <location>
        <begin position="297"/>
        <end position="315"/>
    </location>
</feature>
<keyword evidence="3 6" id="KW-0812">Transmembrane</keyword>
<dbReference type="PANTHER" id="PTHR30294:SF29">
    <property type="entry name" value="MULTIDRUG ABC TRANSPORTER PERMEASE YBHS-RELATED"/>
    <property type="match status" value="1"/>
</dbReference>
<evidence type="ECO:0000256" key="5">
    <source>
        <dbReference type="ARBA" id="ARBA00023136"/>
    </source>
</evidence>
<sequence length="398" mass="43173">MKVWHVLKQEWHWLWQGRFPVAAILFLLPLAFTLAFGIIYYQNSVERIPLVICDEEQSVVSRTIVQAYSDAEKFQLVDQVTRSEDMVDDLNSGKALVGLYIPEDLSKQVKLGNPVPLMLTVNSANNMFGNAALTAASEINKTLSVGIAAKLLEAGNQLPAAAMNMAYPVRLGIRIVNNPTAGYTPFMLAGLTMNGLQIAIMLVLCPLIAREFRYHGYEKSIPSWLILGAKVLCVLVMAVPSFFLSLGFLYYSFAVPVQGSLAALAVMITAFCLAVAGIMVLFAVLSPDAVMSIEMPLLYIMPGLLYSGLSWPDFYMSDVAAAIAQIFPMRHAADSVRDILLAGYAPALVSQSLQLLLMGAGAFVLGTAIFALRRRYGMKTVLALAAGGLIHGKKGGRS</sequence>
<evidence type="ECO:0000256" key="2">
    <source>
        <dbReference type="ARBA" id="ARBA00022475"/>
    </source>
</evidence>
<feature type="transmembrane region" description="Helical" evidence="6">
    <location>
        <begin position="221"/>
        <end position="249"/>
    </location>
</feature>
<comment type="subcellular location">
    <subcellularLocation>
        <location evidence="1">Cell membrane</location>
        <topology evidence="1">Multi-pass membrane protein</topology>
    </subcellularLocation>
</comment>
<feature type="transmembrane region" description="Helical" evidence="6">
    <location>
        <begin position="353"/>
        <end position="372"/>
    </location>
</feature>
<evidence type="ECO:0000313" key="9">
    <source>
        <dbReference type="Proteomes" id="UP001433088"/>
    </source>
</evidence>
<keyword evidence="4 6" id="KW-1133">Transmembrane helix</keyword>
<evidence type="ECO:0000259" key="7">
    <source>
        <dbReference type="Pfam" id="PF12698"/>
    </source>
</evidence>
<keyword evidence="2" id="KW-1003">Cell membrane</keyword>
<reference evidence="8 9" key="1">
    <citation type="submission" date="2024-03" db="EMBL/GenBank/DDBJ databases">
        <title>Human intestinal bacterial collection.</title>
        <authorList>
            <person name="Pauvert C."/>
            <person name="Hitch T.C.A."/>
            <person name="Clavel T."/>
        </authorList>
    </citation>
    <scope>NUCLEOTIDE SEQUENCE [LARGE SCALE GENOMIC DNA]</scope>
    <source>
        <strain evidence="8 9">CLA-AA-H81</strain>
    </source>
</reference>
<evidence type="ECO:0000313" key="8">
    <source>
        <dbReference type="EMBL" id="MEQ2421957.1"/>
    </source>
</evidence>
<evidence type="ECO:0000256" key="4">
    <source>
        <dbReference type="ARBA" id="ARBA00022989"/>
    </source>
</evidence>
<evidence type="ECO:0000256" key="1">
    <source>
        <dbReference type="ARBA" id="ARBA00004651"/>
    </source>
</evidence>
<feature type="transmembrane region" description="Helical" evidence="6">
    <location>
        <begin position="261"/>
        <end position="285"/>
    </location>
</feature>
<dbReference type="PANTHER" id="PTHR30294">
    <property type="entry name" value="MEMBRANE COMPONENT OF ABC TRANSPORTER YHHJ-RELATED"/>
    <property type="match status" value="1"/>
</dbReference>
<dbReference type="InterPro" id="IPR051449">
    <property type="entry name" value="ABC-2_transporter_component"/>
</dbReference>
<evidence type="ECO:0000256" key="3">
    <source>
        <dbReference type="ARBA" id="ARBA00022692"/>
    </source>
</evidence>
<feature type="domain" description="ABC-2 type transporter transmembrane" evidence="7">
    <location>
        <begin position="24"/>
        <end position="366"/>
    </location>
</feature>
<dbReference type="Proteomes" id="UP001433088">
    <property type="component" value="Unassembled WGS sequence"/>
</dbReference>